<dbReference type="eggNOG" id="ENOG502SB6K">
    <property type="taxonomic scope" value="Eukaryota"/>
</dbReference>
<evidence type="ECO:0000313" key="2">
    <source>
        <dbReference type="EMBL" id="CBX90199.1"/>
    </source>
</evidence>
<dbReference type="OMA" id="HAGIDEQ"/>
<accession>E4ZFX9</accession>
<feature type="region of interest" description="Disordered" evidence="1">
    <location>
        <begin position="1"/>
        <end position="88"/>
    </location>
</feature>
<dbReference type="InParanoid" id="E4ZFX9"/>
<dbReference type="EMBL" id="FP929064">
    <property type="protein sequence ID" value="CBX90199.1"/>
    <property type="molecule type" value="Genomic_DNA"/>
</dbReference>
<reference evidence="3" key="1">
    <citation type="journal article" date="2011" name="Nat. Commun.">
        <title>Effector diversification within compartments of the Leptosphaeria maculans genome affected by Repeat-Induced Point mutations.</title>
        <authorList>
            <person name="Rouxel T."/>
            <person name="Grandaubert J."/>
            <person name="Hane J.K."/>
            <person name="Hoede C."/>
            <person name="van de Wouw A.P."/>
            <person name="Couloux A."/>
            <person name="Dominguez V."/>
            <person name="Anthouard V."/>
            <person name="Bally P."/>
            <person name="Bourras S."/>
            <person name="Cozijnsen A.J."/>
            <person name="Ciuffetti L.M."/>
            <person name="Degrave A."/>
            <person name="Dilmaghani A."/>
            <person name="Duret L."/>
            <person name="Fudal I."/>
            <person name="Goodwin S.B."/>
            <person name="Gout L."/>
            <person name="Glaser N."/>
            <person name="Linglin J."/>
            <person name="Kema G.H.J."/>
            <person name="Lapalu N."/>
            <person name="Lawrence C.B."/>
            <person name="May K."/>
            <person name="Meyer M."/>
            <person name="Ollivier B."/>
            <person name="Poulain J."/>
            <person name="Schoch C.L."/>
            <person name="Simon A."/>
            <person name="Spatafora J.W."/>
            <person name="Stachowiak A."/>
            <person name="Turgeon B.G."/>
            <person name="Tyler B.M."/>
            <person name="Vincent D."/>
            <person name="Weissenbach J."/>
            <person name="Amselem J."/>
            <person name="Quesneville H."/>
            <person name="Oliver R.P."/>
            <person name="Wincker P."/>
            <person name="Balesdent M.-H."/>
            <person name="Howlett B.J."/>
        </authorList>
    </citation>
    <scope>NUCLEOTIDE SEQUENCE [LARGE SCALE GENOMIC DNA]</scope>
    <source>
        <strain evidence="3">JN3 / isolate v23.1.3 / race Av1-4-5-6-7-8</strain>
    </source>
</reference>
<feature type="compositionally biased region" description="Basic and acidic residues" evidence="1">
    <location>
        <begin position="193"/>
        <end position="206"/>
    </location>
</feature>
<name>E4ZFX9_LEPMJ</name>
<dbReference type="PANTHER" id="PTHR13464">
    <property type="entry name" value="TRANSCRIPTIONAL REGULATOR PROTEIN HCNGP"/>
    <property type="match status" value="1"/>
</dbReference>
<feature type="region of interest" description="Disordered" evidence="1">
    <location>
        <begin position="193"/>
        <end position="293"/>
    </location>
</feature>
<proteinExistence type="predicted"/>
<evidence type="ECO:0008006" key="4">
    <source>
        <dbReference type="Google" id="ProtNLM"/>
    </source>
</evidence>
<dbReference type="PANTHER" id="PTHR13464:SF0">
    <property type="entry name" value="SAP30-BINDING PROTEIN"/>
    <property type="match status" value="1"/>
</dbReference>
<dbReference type="AlphaFoldDB" id="E4ZFX9"/>
<dbReference type="OrthoDB" id="1714508at2759"/>
<dbReference type="HOGENOM" id="CLU_064352_1_0_1"/>
<evidence type="ECO:0000313" key="3">
    <source>
        <dbReference type="Proteomes" id="UP000002668"/>
    </source>
</evidence>
<protein>
    <recommendedName>
        <fullName evidence="4">HCNGP-like protein</fullName>
    </recommendedName>
</protein>
<dbReference type="Proteomes" id="UP000002668">
    <property type="component" value="Genome"/>
</dbReference>
<feature type="compositionally biased region" description="Pro residues" evidence="1">
    <location>
        <begin position="36"/>
        <end position="46"/>
    </location>
</feature>
<dbReference type="GO" id="GO:0005634">
    <property type="term" value="C:nucleus"/>
    <property type="evidence" value="ECO:0007669"/>
    <property type="project" value="TreeGrafter"/>
</dbReference>
<dbReference type="VEuPathDB" id="FungiDB:LEMA_P063250.1"/>
<feature type="compositionally biased region" description="Low complexity" evidence="1">
    <location>
        <begin position="24"/>
        <end position="35"/>
    </location>
</feature>
<feature type="compositionally biased region" description="Polar residues" evidence="1">
    <location>
        <begin position="78"/>
        <end position="88"/>
    </location>
</feature>
<sequence>MLGIDYPSSDEDEAAPDSKSELINIANANANAPATKTPPKPVPIPQVPAASAPISGPSQGPTVSPPPTDDNGPDHAAPSNTSTRAVIQNLTLPTVPKFDIPASPPGSPPLKATKKFTQFLDLKQKGQHFNQRLEGSSVLRDPGHLQRLMDFASISEEDSYATTLSDEVAIPVAFPKWAYVEELRASQKGILKAREQGKNRVPRDAVEFVSATKSGTSSGTGTPAGKGTQQQSSAERVMGSIDKEAPNLSSSQTTSKRKQLEYRCRDESSVRNGWNGRPRSPKRRRSRSRDGRG</sequence>
<feature type="compositionally biased region" description="Low complexity" evidence="1">
    <location>
        <begin position="210"/>
        <end position="228"/>
    </location>
</feature>
<evidence type="ECO:0000256" key="1">
    <source>
        <dbReference type="SAM" id="MobiDB-lite"/>
    </source>
</evidence>
<gene>
    <name evidence="2" type="ORF">LEMA_P063250.1</name>
</gene>
<dbReference type="InterPro" id="IPR012479">
    <property type="entry name" value="SAP30BP"/>
</dbReference>
<dbReference type="STRING" id="985895.E4ZFX9"/>
<dbReference type="GO" id="GO:0006355">
    <property type="term" value="P:regulation of DNA-templated transcription"/>
    <property type="evidence" value="ECO:0007669"/>
    <property type="project" value="InterPro"/>
</dbReference>
<feature type="compositionally biased region" description="Basic and acidic residues" evidence="1">
    <location>
        <begin position="258"/>
        <end position="269"/>
    </location>
</feature>
<dbReference type="Pfam" id="PF07818">
    <property type="entry name" value="HCNGP"/>
    <property type="match status" value="1"/>
</dbReference>
<keyword evidence="3" id="KW-1185">Reference proteome</keyword>
<organism evidence="2 3">
    <name type="scientific">Leptosphaeria maculans (strain JN3 / isolate v23.1.3 / race Av1-4-5-6-7-8)</name>
    <name type="common">Blackleg fungus</name>
    <name type="synonym">Phoma lingam</name>
    <dbReference type="NCBI Taxonomy" id="985895"/>
    <lineage>
        <taxon>Eukaryota</taxon>
        <taxon>Fungi</taxon>
        <taxon>Dikarya</taxon>
        <taxon>Ascomycota</taxon>
        <taxon>Pezizomycotina</taxon>
        <taxon>Dothideomycetes</taxon>
        <taxon>Pleosporomycetidae</taxon>
        <taxon>Pleosporales</taxon>
        <taxon>Pleosporineae</taxon>
        <taxon>Leptosphaeriaceae</taxon>
        <taxon>Plenodomus</taxon>
        <taxon>Plenodomus lingam/Leptosphaeria maculans species complex</taxon>
    </lineage>
</organism>